<dbReference type="OrthoDB" id="9815002at2"/>
<name>A0A1I4KT71_9BACI</name>
<dbReference type="RefSeq" id="WP_091483302.1">
    <property type="nucleotide sequence ID" value="NZ_FOTR01000004.1"/>
</dbReference>
<proteinExistence type="predicted"/>
<keyword evidence="4" id="KW-1185">Reference proteome</keyword>
<dbReference type="PANTHER" id="PTHR37423">
    <property type="entry name" value="SOLUBLE LYTIC MUREIN TRANSGLYCOSYLASE-RELATED"/>
    <property type="match status" value="1"/>
</dbReference>
<dbReference type="SUPFAM" id="SSF53955">
    <property type="entry name" value="Lysozyme-like"/>
    <property type="match status" value="1"/>
</dbReference>
<feature type="domain" description="Transglycosylase SLT" evidence="2">
    <location>
        <begin position="99"/>
        <end position="214"/>
    </location>
</feature>
<evidence type="ECO:0000313" key="4">
    <source>
        <dbReference type="Proteomes" id="UP000198565"/>
    </source>
</evidence>
<evidence type="ECO:0000256" key="1">
    <source>
        <dbReference type="SAM" id="Coils"/>
    </source>
</evidence>
<dbReference type="Gene3D" id="1.10.530.10">
    <property type="match status" value="1"/>
</dbReference>
<dbReference type="InterPro" id="IPR023346">
    <property type="entry name" value="Lysozyme-like_dom_sf"/>
</dbReference>
<evidence type="ECO:0000313" key="3">
    <source>
        <dbReference type="EMBL" id="SFL81749.1"/>
    </source>
</evidence>
<dbReference type="STRING" id="334253.SAMN04487943_104136"/>
<dbReference type="AlphaFoldDB" id="A0A1I4KT71"/>
<evidence type="ECO:0000259" key="2">
    <source>
        <dbReference type="Pfam" id="PF01464"/>
    </source>
</evidence>
<organism evidence="3 4">
    <name type="scientific">Gracilibacillus orientalis</name>
    <dbReference type="NCBI Taxonomy" id="334253"/>
    <lineage>
        <taxon>Bacteria</taxon>
        <taxon>Bacillati</taxon>
        <taxon>Bacillota</taxon>
        <taxon>Bacilli</taxon>
        <taxon>Bacillales</taxon>
        <taxon>Bacillaceae</taxon>
        <taxon>Gracilibacillus</taxon>
    </lineage>
</organism>
<protein>
    <submittedName>
        <fullName evidence="3">Transglycosylase SLT domain-containing protein</fullName>
    </submittedName>
</protein>
<dbReference type="EMBL" id="FOTR01000004">
    <property type="protein sequence ID" value="SFL81749.1"/>
    <property type="molecule type" value="Genomic_DNA"/>
</dbReference>
<dbReference type="Pfam" id="PF01464">
    <property type="entry name" value="SLT"/>
    <property type="match status" value="1"/>
</dbReference>
<reference evidence="4" key="1">
    <citation type="submission" date="2016-10" db="EMBL/GenBank/DDBJ databases">
        <authorList>
            <person name="Varghese N."/>
            <person name="Submissions S."/>
        </authorList>
    </citation>
    <scope>NUCLEOTIDE SEQUENCE [LARGE SCALE GENOMIC DNA]</scope>
    <source>
        <strain evidence="4">CGMCC 1.4250</strain>
    </source>
</reference>
<dbReference type="InterPro" id="IPR008258">
    <property type="entry name" value="Transglycosylase_SLT_dom_1"/>
</dbReference>
<sequence>MSKKIQWISIVLALVLIGSSYYQVNSYKSEMQALKKDKVELKQEMQNVESQAQYIFNQANQKEIELTHETWPKYFDIAEVMVEESDGKFLRPWAIYLVKEAETYGIDPFIVYELLKIETGDNFDPELVGPETKYGHAYGMAQFMKNTAPWIADMAEMPYEDELLFDPYYSIKLSLVYVDYLYEQYDNWDETLTAYHRGMAGLEQYKLKNGHANSEYATRIQTNAQKYKEFVAYAP</sequence>
<feature type="coiled-coil region" evidence="1">
    <location>
        <begin position="24"/>
        <end position="51"/>
    </location>
</feature>
<dbReference type="PANTHER" id="PTHR37423:SF2">
    <property type="entry name" value="MEMBRANE-BOUND LYTIC MUREIN TRANSGLYCOSYLASE C"/>
    <property type="match status" value="1"/>
</dbReference>
<gene>
    <name evidence="3" type="ORF">SAMN04487943_104136</name>
</gene>
<keyword evidence="1" id="KW-0175">Coiled coil</keyword>
<accession>A0A1I4KT71</accession>
<dbReference type="Proteomes" id="UP000198565">
    <property type="component" value="Unassembled WGS sequence"/>
</dbReference>